<evidence type="ECO:0000256" key="6">
    <source>
        <dbReference type="RuleBase" id="RU000304"/>
    </source>
</evidence>
<proteinExistence type="inferred from homology"/>
<dbReference type="OrthoDB" id="63267at2759"/>
<dbReference type="InterPro" id="IPR008271">
    <property type="entry name" value="Ser/Thr_kinase_AS"/>
</dbReference>
<evidence type="ECO:0000313" key="10">
    <source>
        <dbReference type="WBParaSite" id="ACOC_0001087101-mRNA-1"/>
    </source>
</evidence>
<dbReference type="AlphaFoldDB" id="A0A0R3PX93"/>
<dbReference type="SUPFAM" id="SSF56112">
    <property type="entry name" value="Protein kinase-like (PK-like)"/>
    <property type="match status" value="1"/>
</dbReference>
<sequence length="363" mass="40743">MPFASDSPAVPPSATAHELFRGFSFVSPSVVDDKKDEKKMRTIPTAKTHPITDDYILEEVIVIFIEIGTGTFSVVRRCIMRTTKREFAVKIIKKSACDPSEEVDILLRHGHHPHIVKLFDVYEDEAHVNLLLEYCRGGEMLDRILSKRTFTEREAAASMVNLANAICYLHTNQVAHRDLKPSNIMYASSNGESDSLRIIDFGFAKQSRAENGMLMTPCYTAQFVAPEVLKRQGYDRSCDVWSLGVLLYAMLSGQTPFAMGPDDPAEEILKRDLVRKLLDVDASRRPTAKQILQHPWITHRNSLPATIIVNNVYNVEIYCFQGALEQTYRALTTTSAVNLRPVNASALAKRRLTQLPKLGICSS</sequence>
<dbReference type="PROSITE" id="PS00107">
    <property type="entry name" value="PROTEIN_KINASE_ATP"/>
    <property type="match status" value="1"/>
</dbReference>
<dbReference type="PROSITE" id="PS00108">
    <property type="entry name" value="PROTEIN_KINASE_ST"/>
    <property type="match status" value="1"/>
</dbReference>
<protein>
    <submittedName>
        <fullName evidence="10">Protein kinase domain-containing protein</fullName>
    </submittedName>
</protein>
<dbReference type="PANTHER" id="PTHR24347">
    <property type="entry name" value="SERINE/THREONINE-PROTEIN KINASE"/>
    <property type="match status" value="1"/>
</dbReference>
<accession>A0A0R3PX93</accession>
<dbReference type="GO" id="GO:0005524">
    <property type="term" value="F:ATP binding"/>
    <property type="evidence" value="ECO:0007669"/>
    <property type="project" value="UniProtKB-UniRule"/>
</dbReference>
<comment type="cofactor">
    <cofactor evidence="1">
        <name>Mg(2+)</name>
        <dbReference type="ChEBI" id="CHEBI:18420"/>
    </cofactor>
</comment>
<dbReference type="SMART" id="SM00220">
    <property type="entry name" value="S_TKc"/>
    <property type="match status" value="1"/>
</dbReference>
<comment type="similarity">
    <text evidence="6">Belongs to the protein kinase superfamily.</text>
</comment>
<feature type="domain" description="Protein kinase" evidence="7">
    <location>
        <begin position="61"/>
        <end position="297"/>
    </location>
</feature>
<dbReference type="InterPro" id="IPR017441">
    <property type="entry name" value="Protein_kinase_ATP_BS"/>
</dbReference>
<dbReference type="InterPro" id="IPR011009">
    <property type="entry name" value="Kinase-like_dom_sf"/>
</dbReference>
<evidence type="ECO:0000313" key="8">
    <source>
        <dbReference type="EMBL" id="VDM62457.1"/>
    </source>
</evidence>
<dbReference type="FunFam" id="1.10.510.10:FF:000571">
    <property type="entry name" value="Maternal embryonic leucine zipper kinase"/>
    <property type="match status" value="1"/>
</dbReference>
<dbReference type="STRING" id="334426.A0A0R3PX93"/>
<evidence type="ECO:0000256" key="3">
    <source>
        <dbReference type="ARBA" id="ARBA00022840"/>
    </source>
</evidence>
<keyword evidence="9" id="KW-1185">Reference proteome</keyword>
<gene>
    <name evidence="8" type="ORF">ACOC_LOCUS10872</name>
</gene>
<evidence type="ECO:0000259" key="7">
    <source>
        <dbReference type="PROSITE" id="PS50011"/>
    </source>
</evidence>
<evidence type="ECO:0000256" key="5">
    <source>
        <dbReference type="PROSITE-ProRule" id="PRU10141"/>
    </source>
</evidence>
<dbReference type="PROSITE" id="PS50011">
    <property type="entry name" value="PROTEIN_KINASE_DOM"/>
    <property type="match status" value="1"/>
</dbReference>
<dbReference type="Gene3D" id="1.10.510.10">
    <property type="entry name" value="Transferase(Phosphotransferase) domain 1"/>
    <property type="match status" value="1"/>
</dbReference>
<evidence type="ECO:0000313" key="9">
    <source>
        <dbReference type="Proteomes" id="UP000267027"/>
    </source>
</evidence>
<evidence type="ECO:0000256" key="4">
    <source>
        <dbReference type="ARBA" id="ARBA00022842"/>
    </source>
</evidence>
<dbReference type="InterPro" id="IPR000719">
    <property type="entry name" value="Prot_kinase_dom"/>
</dbReference>
<dbReference type="Proteomes" id="UP000267027">
    <property type="component" value="Unassembled WGS sequence"/>
</dbReference>
<dbReference type="GO" id="GO:0004674">
    <property type="term" value="F:protein serine/threonine kinase activity"/>
    <property type="evidence" value="ECO:0007669"/>
    <property type="project" value="UniProtKB-KW"/>
</dbReference>
<reference evidence="8 9" key="2">
    <citation type="submission" date="2018-11" db="EMBL/GenBank/DDBJ databases">
        <authorList>
            <consortium name="Pathogen Informatics"/>
        </authorList>
    </citation>
    <scope>NUCLEOTIDE SEQUENCE [LARGE SCALE GENOMIC DNA]</scope>
    <source>
        <strain evidence="8 9">Costa Rica</strain>
    </source>
</reference>
<keyword evidence="6" id="KW-0808">Transferase</keyword>
<keyword evidence="4" id="KW-0460">Magnesium</keyword>
<keyword evidence="6" id="KW-0723">Serine/threonine-protein kinase</keyword>
<organism evidence="10">
    <name type="scientific">Angiostrongylus costaricensis</name>
    <name type="common">Nematode worm</name>
    <dbReference type="NCBI Taxonomy" id="334426"/>
    <lineage>
        <taxon>Eukaryota</taxon>
        <taxon>Metazoa</taxon>
        <taxon>Ecdysozoa</taxon>
        <taxon>Nematoda</taxon>
        <taxon>Chromadorea</taxon>
        <taxon>Rhabditida</taxon>
        <taxon>Rhabditina</taxon>
        <taxon>Rhabditomorpha</taxon>
        <taxon>Strongyloidea</taxon>
        <taxon>Metastrongylidae</taxon>
        <taxon>Angiostrongylus</taxon>
    </lineage>
</organism>
<keyword evidence="3 5" id="KW-0067">ATP-binding</keyword>
<dbReference type="Pfam" id="PF00069">
    <property type="entry name" value="Pkinase"/>
    <property type="match status" value="1"/>
</dbReference>
<feature type="binding site" evidence="5">
    <location>
        <position position="94"/>
    </location>
    <ligand>
        <name>ATP</name>
        <dbReference type="ChEBI" id="CHEBI:30616"/>
    </ligand>
</feature>
<keyword evidence="6" id="KW-0418">Kinase</keyword>
<keyword evidence="2 5" id="KW-0547">Nucleotide-binding</keyword>
<dbReference type="Gene3D" id="3.30.200.20">
    <property type="entry name" value="Phosphorylase Kinase, domain 1"/>
    <property type="match status" value="1"/>
</dbReference>
<evidence type="ECO:0000256" key="2">
    <source>
        <dbReference type="ARBA" id="ARBA00022741"/>
    </source>
</evidence>
<dbReference type="WBParaSite" id="ACOC_0001087101-mRNA-1">
    <property type="protein sequence ID" value="ACOC_0001087101-mRNA-1"/>
    <property type="gene ID" value="ACOC_0001087101"/>
</dbReference>
<reference evidence="10" key="1">
    <citation type="submission" date="2017-02" db="UniProtKB">
        <authorList>
            <consortium name="WormBaseParasite"/>
        </authorList>
    </citation>
    <scope>IDENTIFICATION</scope>
</reference>
<name>A0A0R3PX93_ANGCS</name>
<evidence type="ECO:0000256" key="1">
    <source>
        <dbReference type="ARBA" id="ARBA00001946"/>
    </source>
</evidence>
<dbReference type="OMA" id="IIKKSAC"/>
<dbReference type="EMBL" id="UYYA01004562">
    <property type="protein sequence ID" value="VDM62457.1"/>
    <property type="molecule type" value="Genomic_DNA"/>
</dbReference>